<dbReference type="RefSeq" id="WP_038072981.1">
    <property type="nucleotide sequence ID" value="NZ_JHEG04000001.1"/>
</dbReference>
<name>A0A0C1N8Y3_9CYAN</name>
<sequence>MSTFQSLTINKDGFAFDLLTGESFQLNRCGQMVLQRLRHGDTQEQIMLFLCGRFGISQNIAQRDITDFYQQLNALGLLTEENQ</sequence>
<evidence type="ECO:0000313" key="2">
    <source>
        <dbReference type="EMBL" id="KIE09056.1"/>
    </source>
</evidence>
<dbReference type="Gene3D" id="1.10.10.1150">
    <property type="entry name" value="Coenzyme PQQ synthesis protein D (PqqD)"/>
    <property type="match status" value="1"/>
</dbReference>
<dbReference type="STRING" id="1479485.DA73_0231875"/>
<keyword evidence="3" id="KW-1185">Reference proteome</keyword>
<dbReference type="EMBL" id="JHEG04000001">
    <property type="protein sequence ID" value="KAF3885249.1"/>
    <property type="molecule type" value="Genomic_DNA"/>
</dbReference>
<reference evidence="1" key="2">
    <citation type="submission" date="2019-11" db="EMBL/GenBank/DDBJ databases">
        <title>Improved Assembly of Tolypothrix boutellei genome.</title>
        <authorList>
            <person name="Sarangi A.N."/>
            <person name="Mukherjee M."/>
            <person name="Ghosh S."/>
            <person name="Singh D."/>
            <person name="Das A."/>
            <person name="Kant S."/>
            <person name="Prusty A."/>
            <person name="Tripathy S."/>
        </authorList>
    </citation>
    <scope>NUCLEOTIDE SEQUENCE</scope>
    <source>
        <strain evidence="1">VB521301</strain>
    </source>
</reference>
<dbReference type="Pfam" id="PF05402">
    <property type="entry name" value="PqqD"/>
    <property type="match status" value="1"/>
</dbReference>
<dbReference type="InterPro" id="IPR041881">
    <property type="entry name" value="PqqD_sf"/>
</dbReference>
<comment type="caution">
    <text evidence="2">The sequence shown here is derived from an EMBL/GenBank/DDBJ whole genome shotgun (WGS) entry which is preliminary data.</text>
</comment>
<dbReference type="OrthoDB" id="516080at2"/>
<reference evidence="2" key="1">
    <citation type="journal article" date="2015" name="Genome Announc.">
        <title>Draft Genome Sequence of Tolypothrix boutellei Strain VB521301.</title>
        <authorList>
            <person name="Chandrababunaidu M.M."/>
            <person name="Singh D."/>
            <person name="Sen D."/>
            <person name="Bhan S."/>
            <person name="Das S."/>
            <person name="Gupta A."/>
            <person name="Adhikary S.P."/>
            <person name="Tripathy S."/>
        </authorList>
    </citation>
    <scope>NUCLEOTIDE SEQUENCE</scope>
    <source>
        <strain evidence="2">VB521301</strain>
    </source>
</reference>
<dbReference type="InterPro" id="IPR008792">
    <property type="entry name" value="PQQD"/>
</dbReference>
<dbReference type="EMBL" id="JHEG02000058">
    <property type="protein sequence ID" value="KIE09056.1"/>
    <property type="molecule type" value="Genomic_DNA"/>
</dbReference>
<evidence type="ECO:0000313" key="1">
    <source>
        <dbReference type="EMBL" id="KAF3885249.1"/>
    </source>
</evidence>
<gene>
    <name evidence="2" type="ORF">DA73_0231875</name>
    <name evidence="1" type="ORF">DA73_0400007090</name>
</gene>
<protein>
    <submittedName>
        <fullName evidence="1">PqqD family protein</fullName>
    </submittedName>
</protein>
<dbReference type="Proteomes" id="UP000029738">
    <property type="component" value="Unassembled WGS sequence"/>
</dbReference>
<evidence type="ECO:0000313" key="3">
    <source>
        <dbReference type="Proteomes" id="UP000029738"/>
    </source>
</evidence>
<organism evidence="2">
    <name type="scientific">Tolypothrix bouteillei VB521301</name>
    <dbReference type="NCBI Taxonomy" id="1479485"/>
    <lineage>
        <taxon>Bacteria</taxon>
        <taxon>Bacillati</taxon>
        <taxon>Cyanobacteriota</taxon>
        <taxon>Cyanophyceae</taxon>
        <taxon>Nostocales</taxon>
        <taxon>Tolypothrichaceae</taxon>
        <taxon>Tolypothrix</taxon>
    </lineage>
</organism>
<proteinExistence type="predicted"/>
<dbReference type="AlphaFoldDB" id="A0A0C1N8Y3"/>
<accession>A0A0C1N8Y3</accession>